<evidence type="ECO:0000256" key="1">
    <source>
        <dbReference type="SAM" id="Phobius"/>
    </source>
</evidence>
<evidence type="ECO:0000313" key="3">
    <source>
        <dbReference type="Proteomes" id="UP000838672"/>
    </source>
</evidence>
<reference evidence="2" key="1">
    <citation type="submission" date="2021-11" db="EMBL/GenBank/DDBJ databases">
        <authorList>
            <person name="Rodrigo-Torres L."/>
            <person name="Arahal R. D."/>
            <person name="Lucena T."/>
        </authorList>
    </citation>
    <scope>NUCLEOTIDE SEQUENCE</scope>
    <source>
        <strain evidence="2">CECT 7929</strain>
    </source>
</reference>
<organism evidence="2 3">
    <name type="scientific">Vibrio stylophorae</name>
    <dbReference type="NCBI Taxonomy" id="659351"/>
    <lineage>
        <taxon>Bacteria</taxon>
        <taxon>Pseudomonadati</taxon>
        <taxon>Pseudomonadota</taxon>
        <taxon>Gammaproteobacteria</taxon>
        <taxon>Vibrionales</taxon>
        <taxon>Vibrionaceae</taxon>
        <taxon>Vibrio</taxon>
    </lineage>
</organism>
<comment type="caution">
    <text evidence="2">The sequence shown here is derived from an EMBL/GenBank/DDBJ whole genome shotgun (WGS) entry which is preliminary data.</text>
</comment>
<evidence type="ECO:0000313" key="2">
    <source>
        <dbReference type="EMBL" id="CAH0535181.1"/>
    </source>
</evidence>
<dbReference type="Proteomes" id="UP000838672">
    <property type="component" value="Unassembled WGS sequence"/>
</dbReference>
<keyword evidence="1" id="KW-1133">Transmembrane helix</keyword>
<evidence type="ECO:0008006" key="4">
    <source>
        <dbReference type="Google" id="ProtNLM"/>
    </source>
</evidence>
<proteinExistence type="predicted"/>
<feature type="transmembrane region" description="Helical" evidence="1">
    <location>
        <begin position="12"/>
        <end position="38"/>
    </location>
</feature>
<accession>A0ABM8ZX00</accession>
<feature type="transmembrane region" description="Helical" evidence="1">
    <location>
        <begin position="74"/>
        <end position="96"/>
    </location>
</feature>
<keyword evidence="3" id="KW-1185">Reference proteome</keyword>
<feature type="transmembrane region" description="Helical" evidence="1">
    <location>
        <begin position="44"/>
        <end position="62"/>
    </location>
</feature>
<keyword evidence="1" id="KW-0812">Transmembrane</keyword>
<protein>
    <recommendedName>
        <fullName evidence="4">DUF4234 domain-containing protein</fullName>
    </recommendedName>
</protein>
<gene>
    <name evidence="2" type="ORF">VST7929_02842</name>
</gene>
<keyword evidence="1" id="KW-0472">Membrane</keyword>
<name>A0ABM8ZX00_9VIBR</name>
<feature type="transmembrane region" description="Helical" evidence="1">
    <location>
        <begin position="116"/>
        <end position="139"/>
    </location>
</feature>
<sequence length="157" mass="18334">MTQSKTNSRKLYRYIGLFCGYYFCAINTYVLICAAVNMPINIEISLALLWLGAYGAMLHYVIEKKRAPSARAAYMLTLFSFLCSIPLLASTFALYWQVEHLLPGFIAVKSVMREQSWFYFSFIFILYTLISFTVLYIIYRCLSRRVAYQVQHQYRAS</sequence>
<dbReference type="EMBL" id="CAKLDI010000002">
    <property type="protein sequence ID" value="CAH0535181.1"/>
    <property type="molecule type" value="Genomic_DNA"/>
</dbReference>